<evidence type="ECO:0000259" key="3">
    <source>
        <dbReference type="Pfam" id="PF00501"/>
    </source>
</evidence>
<evidence type="ECO:0000313" key="6">
    <source>
        <dbReference type="Proteomes" id="UP000467193"/>
    </source>
</evidence>
<dbReference type="PANTHER" id="PTHR43201">
    <property type="entry name" value="ACYL-COA SYNTHETASE"/>
    <property type="match status" value="1"/>
</dbReference>
<dbReference type="InterPro" id="IPR025110">
    <property type="entry name" value="AMP-bd_C"/>
</dbReference>
<evidence type="ECO:0000259" key="4">
    <source>
        <dbReference type="Pfam" id="PF13193"/>
    </source>
</evidence>
<keyword evidence="6" id="KW-1185">Reference proteome</keyword>
<dbReference type="SUPFAM" id="SSF56801">
    <property type="entry name" value="Acetyl-CoA synthetase-like"/>
    <property type="match status" value="1"/>
</dbReference>
<dbReference type="KEGG" id="msei:MSEDJ_26800"/>
<reference evidence="5 6" key="1">
    <citation type="journal article" date="2019" name="Emerg. Microbes Infect.">
        <title>Comprehensive subspecies identification of 175 nontuberculous mycobacteria species based on 7547 genomic profiles.</title>
        <authorList>
            <person name="Matsumoto Y."/>
            <person name="Kinjo T."/>
            <person name="Motooka D."/>
            <person name="Nabeya D."/>
            <person name="Jung N."/>
            <person name="Uechi K."/>
            <person name="Horii T."/>
            <person name="Iida T."/>
            <person name="Fujita J."/>
            <person name="Nakamura S."/>
        </authorList>
    </citation>
    <scope>NUCLEOTIDE SEQUENCE [LARGE SCALE GENOMIC DNA]</scope>
    <source>
        <strain evidence="5 6">JCM 17899</strain>
    </source>
</reference>
<dbReference type="GO" id="GO:0031956">
    <property type="term" value="F:medium-chain fatty acid-CoA ligase activity"/>
    <property type="evidence" value="ECO:0007669"/>
    <property type="project" value="TreeGrafter"/>
</dbReference>
<dbReference type="InterPro" id="IPR042099">
    <property type="entry name" value="ANL_N_sf"/>
</dbReference>
<dbReference type="InterPro" id="IPR000873">
    <property type="entry name" value="AMP-dep_synth/lig_dom"/>
</dbReference>
<dbReference type="PROSITE" id="PS00455">
    <property type="entry name" value="AMP_BINDING"/>
    <property type="match status" value="1"/>
</dbReference>
<evidence type="ECO:0000256" key="2">
    <source>
        <dbReference type="ARBA" id="ARBA00022598"/>
    </source>
</evidence>
<organism evidence="5 6">
    <name type="scientific">Mycolicibacterium sediminis</name>
    <dbReference type="NCBI Taxonomy" id="1286180"/>
    <lineage>
        <taxon>Bacteria</taxon>
        <taxon>Bacillati</taxon>
        <taxon>Actinomycetota</taxon>
        <taxon>Actinomycetes</taxon>
        <taxon>Mycobacteriales</taxon>
        <taxon>Mycobacteriaceae</taxon>
        <taxon>Mycolicibacterium</taxon>
    </lineage>
</organism>
<dbReference type="AlphaFoldDB" id="A0A7I7QQK1"/>
<dbReference type="InterPro" id="IPR045851">
    <property type="entry name" value="AMP-bd_C_sf"/>
</dbReference>
<name>A0A7I7QQK1_9MYCO</name>
<dbReference type="Gene3D" id="3.40.50.12780">
    <property type="entry name" value="N-terminal domain of ligase-like"/>
    <property type="match status" value="1"/>
</dbReference>
<evidence type="ECO:0000256" key="1">
    <source>
        <dbReference type="ARBA" id="ARBA00006432"/>
    </source>
</evidence>
<sequence>MGSTRRTVAGRSIRWDETRADEARSAGLWVTDTLGNTLRHAARETPDRVVLIDGAVHLTCRELYGRAGALAAALLDRMPTGSVVSFMLPNWCEAAVVYLAATLAGMVVNPILPSLRDHELRFILSDADSRMIFVPETFRGHDYAGMLTRVVDEIEPPPVVVVVRGDAGPHVRYDDLVAAGAADPEVPVDPDAVRMIMYTSGTTGRPKGVLHTHNSIHALISQIREHWLVDPGDRFLVPSPIAHVGGSIYAFECPLLLGSTAVLMQQWDPDAAIALMGEHRCTHMAGATPFLEQLLAAAERADTRLPDLKVFICGGASVPPSLIRRATAYFDRARVSRVYGSTEVPVTTVGALADPAAAADTDGRPGIADVWLVARDPGGMGGQTGEIRVRGAQMLAGYLHSEDEADAFDADGYFCTGDIGRWADDALVVTGRAKDLIIRNGENISPKEVEDILIGHLGIAEVAVVGMPDARTGERACAVIVPVGSARPCVDDLSDFLLGQGVARFKVPERVAIWESLPKNDAGKVLKHRIRTALDEAHTSGEIDVQ</sequence>
<dbReference type="EMBL" id="AP022588">
    <property type="protein sequence ID" value="BBY28584.1"/>
    <property type="molecule type" value="Genomic_DNA"/>
</dbReference>
<feature type="domain" description="AMP-binding enzyme C-terminal" evidence="4">
    <location>
        <begin position="448"/>
        <end position="524"/>
    </location>
</feature>
<gene>
    <name evidence="5" type="ORF">MSEDJ_26800</name>
</gene>
<dbReference type="GO" id="GO:0006631">
    <property type="term" value="P:fatty acid metabolic process"/>
    <property type="evidence" value="ECO:0007669"/>
    <property type="project" value="TreeGrafter"/>
</dbReference>
<protein>
    <submittedName>
        <fullName evidence="5">Cyclohexanecarboxylate-CoA ligase</fullName>
    </submittedName>
</protein>
<dbReference type="Pfam" id="PF13193">
    <property type="entry name" value="AMP-binding_C"/>
    <property type="match status" value="1"/>
</dbReference>
<comment type="similarity">
    <text evidence="1">Belongs to the ATP-dependent AMP-binding enzyme family.</text>
</comment>
<proteinExistence type="inferred from homology"/>
<dbReference type="Pfam" id="PF00501">
    <property type="entry name" value="AMP-binding"/>
    <property type="match status" value="1"/>
</dbReference>
<dbReference type="Gene3D" id="3.30.300.30">
    <property type="match status" value="1"/>
</dbReference>
<evidence type="ECO:0000313" key="5">
    <source>
        <dbReference type="EMBL" id="BBY28584.1"/>
    </source>
</evidence>
<feature type="domain" description="AMP-dependent synthetase/ligase" evidence="3">
    <location>
        <begin position="39"/>
        <end position="399"/>
    </location>
</feature>
<keyword evidence="2 5" id="KW-0436">Ligase</keyword>
<dbReference type="PANTHER" id="PTHR43201:SF5">
    <property type="entry name" value="MEDIUM-CHAIN ACYL-COA LIGASE ACSF2, MITOCHONDRIAL"/>
    <property type="match status" value="1"/>
</dbReference>
<accession>A0A7I7QQK1</accession>
<dbReference type="Proteomes" id="UP000467193">
    <property type="component" value="Chromosome"/>
</dbReference>
<dbReference type="RefSeq" id="WP_163797471.1">
    <property type="nucleotide sequence ID" value="NZ_AP022588.1"/>
</dbReference>
<dbReference type="InterPro" id="IPR020845">
    <property type="entry name" value="AMP-binding_CS"/>
</dbReference>